<name>A0AAW1KB65_SAPOF</name>
<dbReference type="PANTHER" id="PTHR47985:SF41">
    <property type="entry name" value="SERINE_THREONINE-PROTEIN KINASE PBL5-RELATED"/>
    <property type="match status" value="1"/>
</dbReference>
<dbReference type="InterPro" id="IPR001245">
    <property type="entry name" value="Ser-Thr/Tyr_kinase_cat_dom"/>
</dbReference>
<sequence>MEYLHMMKMEDMNLNKICFSSKSIWVLLVVGLLAVHSVIRLFWFTWRLRFSLRSRSSASIKRRKRADRKKKIADNKTITDVSVTEPLLANTNVSCLRKFTYQSLVDATQGFPSKCRIGADHLGEFFIGKMADTDEVFTVKNMWVYEPHSHEEFVAHLSLLSQADHPNLAKLIGYSFLSWERVWVYEYVPGGSLEDYLYDNDKCLDWNLRMKIALGVARAVEYLQNDMNPSILHLYIDPSNVWLSEEYTPKLSTYGGVMMYSREKIVDFPSEMIGTYCYAKPDYELTKKVTLKTDIYGFGVLLLKIITGKKDYVLGDGLPQKLVDWVQPYLKEKRKMVEMVDPKLGGKFENDELCEVWDIAEACLNERPESRPSIVDLVKRMNHLVTPNYDL</sequence>
<dbReference type="InterPro" id="IPR011009">
    <property type="entry name" value="Kinase-like_dom_sf"/>
</dbReference>
<dbReference type="GO" id="GO:0004674">
    <property type="term" value="F:protein serine/threonine kinase activity"/>
    <property type="evidence" value="ECO:0007669"/>
    <property type="project" value="UniProtKB-KW"/>
</dbReference>
<dbReference type="PROSITE" id="PS50011">
    <property type="entry name" value="PROTEIN_KINASE_DOM"/>
    <property type="match status" value="1"/>
</dbReference>
<dbReference type="GO" id="GO:0005524">
    <property type="term" value="F:ATP binding"/>
    <property type="evidence" value="ECO:0007669"/>
    <property type="project" value="InterPro"/>
</dbReference>
<evidence type="ECO:0000256" key="4">
    <source>
        <dbReference type="ARBA" id="ARBA00023288"/>
    </source>
</evidence>
<dbReference type="Pfam" id="PF07714">
    <property type="entry name" value="PK_Tyr_Ser-Thr"/>
    <property type="match status" value="1"/>
</dbReference>
<dbReference type="Proteomes" id="UP001443914">
    <property type="component" value="Unassembled WGS sequence"/>
</dbReference>
<dbReference type="PANTHER" id="PTHR47985">
    <property type="entry name" value="OS07G0668900 PROTEIN"/>
    <property type="match status" value="1"/>
</dbReference>
<evidence type="ECO:0000256" key="3">
    <source>
        <dbReference type="ARBA" id="ARBA00023136"/>
    </source>
</evidence>
<organism evidence="6 7">
    <name type="scientific">Saponaria officinalis</name>
    <name type="common">Common soapwort</name>
    <name type="synonym">Lychnis saponaria</name>
    <dbReference type="NCBI Taxonomy" id="3572"/>
    <lineage>
        <taxon>Eukaryota</taxon>
        <taxon>Viridiplantae</taxon>
        <taxon>Streptophyta</taxon>
        <taxon>Embryophyta</taxon>
        <taxon>Tracheophyta</taxon>
        <taxon>Spermatophyta</taxon>
        <taxon>Magnoliopsida</taxon>
        <taxon>eudicotyledons</taxon>
        <taxon>Gunneridae</taxon>
        <taxon>Pentapetalae</taxon>
        <taxon>Caryophyllales</taxon>
        <taxon>Caryophyllaceae</taxon>
        <taxon>Caryophylleae</taxon>
        <taxon>Saponaria</taxon>
    </lineage>
</organism>
<proteinExistence type="predicted"/>
<dbReference type="SUPFAM" id="SSF56112">
    <property type="entry name" value="Protein kinase-like (PK-like)"/>
    <property type="match status" value="1"/>
</dbReference>
<evidence type="ECO:0000259" key="5">
    <source>
        <dbReference type="PROSITE" id="PS50011"/>
    </source>
</evidence>
<dbReference type="InterPro" id="IPR000719">
    <property type="entry name" value="Prot_kinase_dom"/>
</dbReference>
<feature type="domain" description="Protein kinase" evidence="5">
    <location>
        <begin position="111"/>
        <end position="386"/>
    </location>
</feature>
<evidence type="ECO:0000256" key="2">
    <source>
        <dbReference type="ARBA" id="ARBA00022527"/>
    </source>
</evidence>
<evidence type="ECO:0000313" key="6">
    <source>
        <dbReference type="EMBL" id="KAK9715076.1"/>
    </source>
</evidence>
<protein>
    <recommendedName>
        <fullName evidence="5">Protein kinase domain-containing protein</fullName>
    </recommendedName>
</protein>
<dbReference type="EMBL" id="JBDFQZ010000006">
    <property type="protein sequence ID" value="KAK9715076.1"/>
    <property type="molecule type" value="Genomic_DNA"/>
</dbReference>
<evidence type="ECO:0000256" key="1">
    <source>
        <dbReference type="ARBA" id="ARBA00004193"/>
    </source>
</evidence>
<keyword evidence="2" id="KW-0808">Transferase</keyword>
<keyword evidence="3" id="KW-0472">Membrane</keyword>
<keyword evidence="2" id="KW-0418">Kinase</keyword>
<dbReference type="AlphaFoldDB" id="A0AAW1KB65"/>
<dbReference type="Gene3D" id="3.30.200.20">
    <property type="entry name" value="Phosphorylase Kinase, domain 1"/>
    <property type="match status" value="1"/>
</dbReference>
<reference evidence="6" key="1">
    <citation type="submission" date="2024-03" db="EMBL/GenBank/DDBJ databases">
        <title>WGS assembly of Saponaria officinalis var. Norfolk2.</title>
        <authorList>
            <person name="Jenkins J."/>
            <person name="Shu S."/>
            <person name="Grimwood J."/>
            <person name="Barry K."/>
            <person name="Goodstein D."/>
            <person name="Schmutz J."/>
            <person name="Leebens-Mack J."/>
            <person name="Osbourn A."/>
        </authorList>
    </citation>
    <scope>NUCLEOTIDE SEQUENCE [LARGE SCALE GENOMIC DNA]</scope>
    <source>
        <strain evidence="6">JIC</strain>
    </source>
</reference>
<evidence type="ECO:0000313" key="7">
    <source>
        <dbReference type="Proteomes" id="UP001443914"/>
    </source>
</evidence>
<dbReference type="Gene3D" id="1.10.510.10">
    <property type="entry name" value="Transferase(Phosphotransferase) domain 1"/>
    <property type="match status" value="1"/>
</dbReference>
<keyword evidence="2" id="KW-0723">Serine/threonine-protein kinase</keyword>
<dbReference type="GO" id="GO:0005886">
    <property type="term" value="C:plasma membrane"/>
    <property type="evidence" value="ECO:0007669"/>
    <property type="project" value="UniProtKB-SubCell"/>
</dbReference>
<keyword evidence="7" id="KW-1185">Reference proteome</keyword>
<accession>A0AAW1KB65</accession>
<gene>
    <name evidence="6" type="ORF">RND81_06G141600</name>
</gene>
<comment type="caution">
    <text evidence="6">The sequence shown here is derived from an EMBL/GenBank/DDBJ whole genome shotgun (WGS) entry which is preliminary data.</text>
</comment>
<comment type="subcellular location">
    <subcellularLocation>
        <location evidence="1">Cell membrane</location>
        <topology evidence="1">Lipid-anchor</topology>
    </subcellularLocation>
</comment>
<keyword evidence="4" id="KW-0449">Lipoprotein</keyword>